<evidence type="ECO:0000313" key="2">
    <source>
        <dbReference type="Proteomes" id="UP000278746"/>
    </source>
</evidence>
<evidence type="ECO:0000313" key="1">
    <source>
        <dbReference type="EMBL" id="RNA66786.1"/>
    </source>
</evidence>
<dbReference type="RefSeq" id="WP_122900580.1">
    <property type="nucleotide sequence ID" value="NZ_RHIB01000003.1"/>
</dbReference>
<dbReference type="Proteomes" id="UP000278746">
    <property type="component" value="Unassembled WGS sequence"/>
</dbReference>
<gene>
    <name evidence="1" type="ORF">EBO34_16390</name>
</gene>
<keyword evidence="2" id="KW-1185">Reference proteome</keyword>
<accession>A0A3M7TNT4</accession>
<organism evidence="1 2">
    <name type="scientific">Alteribacter keqinensis</name>
    <dbReference type="NCBI Taxonomy" id="2483800"/>
    <lineage>
        <taxon>Bacteria</taxon>
        <taxon>Bacillati</taxon>
        <taxon>Bacillota</taxon>
        <taxon>Bacilli</taxon>
        <taxon>Bacillales</taxon>
        <taxon>Bacillaceae</taxon>
        <taxon>Alteribacter</taxon>
    </lineage>
</organism>
<dbReference type="AlphaFoldDB" id="A0A3M7TNT4"/>
<sequence length="85" mass="8566">MGLLNFCCAEVTADISLLGTEIAADVNLGLFTFPVDAAGVGVIEVLGVVVTVECPSIDAVVDITIAPGLTAELTINTTEGACTPE</sequence>
<reference evidence="1 2" key="1">
    <citation type="submission" date="2018-10" db="EMBL/GenBank/DDBJ databases">
        <title>Bacillus Keqinensis sp. nov., a moderately halophilic bacterium isolated from a saline-alkaline lake.</title>
        <authorList>
            <person name="Wang H."/>
        </authorList>
    </citation>
    <scope>NUCLEOTIDE SEQUENCE [LARGE SCALE GENOMIC DNA]</scope>
    <source>
        <strain evidence="1 2">KQ-3</strain>
    </source>
</reference>
<dbReference type="EMBL" id="RHIB01000003">
    <property type="protein sequence ID" value="RNA66786.1"/>
    <property type="molecule type" value="Genomic_DNA"/>
</dbReference>
<protein>
    <submittedName>
        <fullName evidence="1">Uncharacterized protein</fullName>
    </submittedName>
</protein>
<name>A0A3M7TNT4_9BACI</name>
<proteinExistence type="predicted"/>
<comment type="caution">
    <text evidence="1">The sequence shown here is derived from an EMBL/GenBank/DDBJ whole genome shotgun (WGS) entry which is preliminary data.</text>
</comment>